<name>A0AAJ6VY48_9ACAR</name>
<dbReference type="KEGG" id="goe:100905532"/>
<dbReference type="GeneID" id="100905532"/>
<dbReference type="Proteomes" id="UP000694867">
    <property type="component" value="Unplaced"/>
</dbReference>
<sequence length="102" mass="11535">MDGPSTSSREELRSLLAPLYNAPWPLEETKSQRARELFAQFFDKALDDILKDREDNNYQLEDSLMKQVALQMEKVLSTLKLSSDIDEKTAQSDGSGVSEGHE</sequence>
<organism evidence="2 3">
    <name type="scientific">Galendromus occidentalis</name>
    <name type="common">western predatory mite</name>
    <dbReference type="NCBI Taxonomy" id="34638"/>
    <lineage>
        <taxon>Eukaryota</taxon>
        <taxon>Metazoa</taxon>
        <taxon>Ecdysozoa</taxon>
        <taxon>Arthropoda</taxon>
        <taxon>Chelicerata</taxon>
        <taxon>Arachnida</taxon>
        <taxon>Acari</taxon>
        <taxon>Parasitiformes</taxon>
        <taxon>Mesostigmata</taxon>
        <taxon>Gamasina</taxon>
        <taxon>Phytoseioidea</taxon>
        <taxon>Phytoseiidae</taxon>
        <taxon>Typhlodrominae</taxon>
        <taxon>Galendromus</taxon>
    </lineage>
</organism>
<dbReference type="RefSeq" id="XP_003743352.1">
    <property type="nucleotide sequence ID" value="XM_003743304.1"/>
</dbReference>
<keyword evidence="2" id="KW-1185">Reference proteome</keyword>
<evidence type="ECO:0000313" key="3">
    <source>
        <dbReference type="RefSeq" id="XP_003743352.1"/>
    </source>
</evidence>
<evidence type="ECO:0000256" key="1">
    <source>
        <dbReference type="SAM" id="MobiDB-lite"/>
    </source>
</evidence>
<dbReference type="AlphaFoldDB" id="A0AAJ6VY48"/>
<reference evidence="3" key="1">
    <citation type="submission" date="2025-08" db="UniProtKB">
        <authorList>
            <consortium name="RefSeq"/>
        </authorList>
    </citation>
    <scope>IDENTIFICATION</scope>
</reference>
<proteinExistence type="predicted"/>
<feature type="region of interest" description="Disordered" evidence="1">
    <location>
        <begin position="81"/>
        <end position="102"/>
    </location>
</feature>
<gene>
    <name evidence="3" type="primary">LOC100905532</name>
</gene>
<evidence type="ECO:0000313" key="2">
    <source>
        <dbReference type="Proteomes" id="UP000694867"/>
    </source>
</evidence>
<protein>
    <submittedName>
        <fullName evidence="3">Uncharacterized protein LOC100905532</fullName>
    </submittedName>
</protein>
<accession>A0AAJ6VY48</accession>